<dbReference type="PANTHER" id="PTHR33320:SF2">
    <property type="entry name" value="OS07G0564200 PROTEIN"/>
    <property type="match status" value="1"/>
</dbReference>
<accession>A0A843WPA0</accession>
<feature type="region of interest" description="Disordered" evidence="1">
    <location>
        <begin position="124"/>
        <end position="144"/>
    </location>
</feature>
<reference evidence="2" key="1">
    <citation type="submission" date="2017-07" db="EMBL/GenBank/DDBJ databases">
        <title>Taro Niue Genome Assembly and Annotation.</title>
        <authorList>
            <person name="Atibalentja N."/>
            <person name="Keating K."/>
            <person name="Fields C.J."/>
        </authorList>
    </citation>
    <scope>NUCLEOTIDE SEQUENCE</scope>
    <source>
        <strain evidence="2">Niue_2</strain>
        <tissue evidence="2">Leaf</tissue>
    </source>
</reference>
<dbReference type="AlphaFoldDB" id="A0A843WPA0"/>
<organism evidence="2 3">
    <name type="scientific">Colocasia esculenta</name>
    <name type="common">Wild taro</name>
    <name type="synonym">Arum esculentum</name>
    <dbReference type="NCBI Taxonomy" id="4460"/>
    <lineage>
        <taxon>Eukaryota</taxon>
        <taxon>Viridiplantae</taxon>
        <taxon>Streptophyta</taxon>
        <taxon>Embryophyta</taxon>
        <taxon>Tracheophyta</taxon>
        <taxon>Spermatophyta</taxon>
        <taxon>Magnoliopsida</taxon>
        <taxon>Liliopsida</taxon>
        <taxon>Araceae</taxon>
        <taxon>Aroideae</taxon>
        <taxon>Colocasieae</taxon>
        <taxon>Colocasia</taxon>
    </lineage>
</organism>
<comment type="caution">
    <text evidence="2">The sequence shown here is derived from an EMBL/GenBank/DDBJ whole genome shotgun (WGS) entry which is preliminary data.</text>
</comment>
<sequence>MVFFCFLVDQRRTVRSSKPAAGICSRCRGCACVADMETATRFCYVRVHRRAWRAIICSFCGAVLKSYPQAGRRRACGKQANMQFMQSNMVESPYLREERVNWLRHGVSPAPCNVPASRARRELRRNAKSPNRAVAAPPLVEQSL</sequence>
<dbReference type="PANTHER" id="PTHR33320">
    <property type="entry name" value="METHIONYL-TRNA SYNTHETASE"/>
    <property type="match status" value="1"/>
</dbReference>
<dbReference type="EMBL" id="NMUH01003600">
    <property type="protein sequence ID" value="MQM06315.1"/>
    <property type="molecule type" value="Genomic_DNA"/>
</dbReference>
<dbReference type="Proteomes" id="UP000652761">
    <property type="component" value="Unassembled WGS sequence"/>
</dbReference>
<evidence type="ECO:0000313" key="3">
    <source>
        <dbReference type="Proteomes" id="UP000652761"/>
    </source>
</evidence>
<dbReference type="OrthoDB" id="1872195at2759"/>
<evidence type="ECO:0000313" key="2">
    <source>
        <dbReference type="EMBL" id="MQM06315.1"/>
    </source>
</evidence>
<proteinExistence type="predicted"/>
<evidence type="ECO:0000256" key="1">
    <source>
        <dbReference type="SAM" id="MobiDB-lite"/>
    </source>
</evidence>
<gene>
    <name evidence="2" type="ORF">Taro_039133</name>
</gene>
<name>A0A843WPA0_COLES</name>
<keyword evidence="3" id="KW-1185">Reference proteome</keyword>
<protein>
    <submittedName>
        <fullName evidence="2">Uncharacterized protein</fullName>
    </submittedName>
</protein>